<comment type="similarity">
    <text evidence="2 4">Belongs to the glycosyltransferase 8 family.</text>
</comment>
<dbReference type="InterPro" id="IPR002495">
    <property type="entry name" value="Glyco_trans_8"/>
</dbReference>
<comment type="subcellular location">
    <subcellularLocation>
        <location evidence="4">Golgi apparatus membrane</location>
        <topology evidence="4">Single-pass type II membrane protein</topology>
    </subcellularLocation>
</comment>
<organism evidence="6 7">
    <name type="scientific">Canna indica</name>
    <name type="common">Indian-shot</name>
    <dbReference type="NCBI Taxonomy" id="4628"/>
    <lineage>
        <taxon>Eukaryota</taxon>
        <taxon>Viridiplantae</taxon>
        <taxon>Streptophyta</taxon>
        <taxon>Embryophyta</taxon>
        <taxon>Tracheophyta</taxon>
        <taxon>Spermatophyta</taxon>
        <taxon>Magnoliopsida</taxon>
        <taxon>Liliopsida</taxon>
        <taxon>Zingiberales</taxon>
        <taxon>Cannaceae</taxon>
        <taxon>Canna</taxon>
    </lineage>
</organism>
<dbReference type="SUPFAM" id="SSF53448">
    <property type="entry name" value="Nucleotide-diphospho-sugar transferases"/>
    <property type="match status" value="1"/>
</dbReference>
<keyword evidence="4" id="KW-0333">Golgi apparatus</keyword>
<feature type="region of interest" description="Disordered" evidence="5">
    <location>
        <begin position="108"/>
        <end position="159"/>
    </location>
</feature>
<name>A0AAQ3JSU2_9LILI</name>
<dbReference type="GO" id="GO:0047262">
    <property type="term" value="F:polygalacturonate 4-alpha-galacturonosyltransferase activity"/>
    <property type="evidence" value="ECO:0007669"/>
    <property type="project" value="InterPro"/>
</dbReference>
<evidence type="ECO:0000256" key="5">
    <source>
        <dbReference type="SAM" id="MobiDB-lite"/>
    </source>
</evidence>
<dbReference type="Pfam" id="PF01501">
    <property type="entry name" value="Glyco_transf_8"/>
    <property type="match status" value="1"/>
</dbReference>
<dbReference type="Proteomes" id="UP001327560">
    <property type="component" value="Chromosome 1"/>
</dbReference>
<accession>A0AAQ3JSU2</accession>
<keyword evidence="4" id="KW-0961">Cell wall biogenesis/degradation</keyword>
<sequence>MVALRRPWATVVILALVASFFAPLLLFLRVPAPGISLLHARKEFDREGAGIVKILSPVHTSNSMQLNAMEQEVSDGVLEPKGVIYKDGTSTGFPTTQSDNITASNAANEASSVNGGSGKDQQNHVQSSAGGEDRKQGPSNKTVSGEIRHSSPSRSLTSEKIWEMEDQIIMARAYLQFSSPNSNSHLVRELKLRIKEIERVLGRANRDSDLSTSELQKMKAMEVTLSKARKAYPDCSAMASKLRAQLYNAEEQLRAQQNQASFLVHLNSRTFPKGLHCLSMRLTTEYFALQPEMRELANSQNVNKSDLYHYAIFSDNVVACAVTVNSTVSTSMEPEKIVFHVVTDSFNFPAMVMWFLLNPPGVAALQIQRLDDFGFLPAGFSSMFKESPKDDPRFISPLNHLRFYLPQVFPSLKKILLLDHDVVVQRDLSQLWSVDMKGKVNGAVEMCKGHESSHQLEMLVHFANPVIANTFNAKSCLWAFGMNIFDLQEWRRQGLTGTYHKWRRIGKNRQLWKAGSLPLGQLIFYNHTLTLDRRWHAFGLGSDSSLGRAEIERAAVIHFDGNMKPWLDTGIIKYRKYWTRFLDYSNPYFQQCNIHE</sequence>
<protein>
    <recommendedName>
        <fullName evidence="4">Hexosyltransferase</fullName>
        <ecNumber evidence="4">2.4.1.-</ecNumber>
    </recommendedName>
</protein>
<dbReference type="Pfam" id="PF25557">
    <property type="entry name" value="GAUT_1"/>
    <property type="match status" value="1"/>
</dbReference>
<keyword evidence="3 4" id="KW-0328">Glycosyltransferase</keyword>
<dbReference type="InterPro" id="IPR029044">
    <property type="entry name" value="Nucleotide-diphossugar_trans"/>
</dbReference>
<evidence type="ECO:0000256" key="2">
    <source>
        <dbReference type="ARBA" id="ARBA00006351"/>
    </source>
</evidence>
<evidence type="ECO:0000313" key="7">
    <source>
        <dbReference type="Proteomes" id="UP001327560"/>
    </source>
</evidence>
<evidence type="ECO:0000256" key="4">
    <source>
        <dbReference type="RuleBase" id="RU362027"/>
    </source>
</evidence>
<dbReference type="Gene3D" id="3.90.550.10">
    <property type="entry name" value="Spore Coat Polysaccharide Biosynthesis Protein SpsA, Chain A"/>
    <property type="match status" value="1"/>
</dbReference>
<dbReference type="GO" id="GO:0071555">
    <property type="term" value="P:cell wall organization"/>
    <property type="evidence" value="ECO:0007669"/>
    <property type="project" value="UniProtKB-KW"/>
</dbReference>
<dbReference type="InterPro" id="IPR029993">
    <property type="entry name" value="GAUT"/>
</dbReference>
<feature type="compositionally biased region" description="Polar residues" evidence="5">
    <location>
        <begin position="119"/>
        <end position="129"/>
    </location>
</feature>
<comment type="pathway">
    <text evidence="1 4">Glycan metabolism; pectin biosynthesis.</text>
</comment>
<keyword evidence="3 4" id="KW-0808">Transferase</keyword>
<dbReference type="GO" id="GO:0000139">
    <property type="term" value="C:Golgi membrane"/>
    <property type="evidence" value="ECO:0007669"/>
    <property type="project" value="UniProtKB-SubCell"/>
</dbReference>
<evidence type="ECO:0000256" key="3">
    <source>
        <dbReference type="ARBA" id="ARBA00022676"/>
    </source>
</evidence>
<proteinExistence type="inferred from homology"/>
<dbReference type="AlphaFoldDB" id="A0AAQ3JSU2"/>
<reference evidence="6 7" key="1">
    <citation type="submission" date="2023-10" db="EMBL/GenBank/DDBJ databases">
        <title>Chromosome-scale genome assembly provides insights into flower coloration mechanisms of Canna indica.</title>
        <authorList>
            <person name="Li C."/>
        </authorList>
    </citation>
    <scope>NUCLEOTIDE SEQUENCE [LARGE SCALE GENOMIC DNA]</scope>
    <source>
        <tissue evidence="6">Flower</tissue>
    </source>
</reference>
<dbReference type="EC" id="2.4.1.-" evidence="4"/>
<evidence type="ECO:0000256" key="1">
    <source>
        <dbReference type="ARBA" id="ARBA00004877"/>
    </source>
</evidence>
<dbReference type="PANTHER" id="PTHR32116:SF0">
    <property type="entry name" value="GALACTURONOSYLTRANSFERASE 6-RELATED"/>
    <property type="match status" value="1"/>
</dbReference>
<dbReference type="PANTHER" id="PTHR32116">
    <property type="entry name" value="GALACTURONOSYLTRANSFERASE 4-RELATED"/>
    <property type="match status" value="1"/>
</dbReference>
<gene>
    <name evidence="6" type="ORF">Cni_G04515</name>
</gene>
<dbReference type="CDD" id="cd06429">
    <property type="entry name" value="GT8_like_1"/>
    <property type="match status" value="1"/>
</dbReference>
<evidence type="ECO:0000313" key="6">
    <source>
        <dbReference type="EMBL" id="WOK95808.1"/>
    </source>
</evidence>
<dbReference type="EMBL" id="CP136890">
    <property type="protein sequence ID" value="WOK95808.1"/>
    <property type="molecule type" value="Genomic_DNA"/>
</dbReference>
<keyword evidence="7" id="KW-1185">Reference proteome</keyword>